<accession>A0A6G9H8U7</accession>
<protein>
    <recommendedName>
        <fullName evidence="4">Integral membrane protein</fullName>
    </recommendedName>
</protein>
<feature type="transmembrane region" description="Helical" evidence="1">
    <location>
        <begin position="87"/>
        <end position="109"/>
    </location>
</feature>
<keyword evidence="1" id="KW-1133">Transmembrane helix</keyword>
<keyword evidence="3" id="KW-1185">Reference proteome</keyword>
<dbReference type="KEGG" id="slia:HA039_18590"/>
<feature type="transmembrane region" description="Helical" evidence="1">
    <location>
        <begin position="115"/>
        <end position="137"/>
    </location>
</feature>
<evidence type="ECO:0000256" key="1">
    <source>
        <dbReference type="SAM" id="Phobius"/>
    </source>
</evidence>
<organism evidence="2 3">
    <name type="scientific">Streptomyces liangshanensis</name>
    <dbReference type="NCBI Taxonomy" id="2717324"/>
    <lineage>
        <taxon>Bacteria</taxon>
        <taxon>Bacillati</taxon>
        <taxon>Actinomycetota</taxon>
        <taxon>Actinomycetes</taxon>
        <taxon>Kitasatosporales</taxon>
        <taxon>Streptomycetaceae</taxon>
        <taxon>Streptomyces</taxon>
    </lineage>
</organism>
<keyword evidence="1" id="KW-0472">Membrane</keyword>
<feature type="transmembrane region" description="Helical" evidence="1">
    <location>
        <begin position="30"/>
        <end position="51"/>
    </location>
</feature>
<dbReference type="Proteomes" id="UP000501179">
    <property type="component" value="Chromosome"/>
</dbReference>
<gene>
    <name evidence="2" type="ORF">HA039_18590</name>
</gene>
<dbReference type="AlphaFoldDB" id="A0A6G9H8U7"/>
<evidence type="ECO:0000313" key="2">
    <source>
        <dbReference type="EMBL" id="QIQ06988.1"/>
    </source>
</evidence>
<feature type="transmembrane region" description="Helical" evidence="1">
    <location>
        <begin position="57"/>
        <end position="75"/>
    </location>
</feature>
<evidence type="ECO:0000313" key="3">
    <source>
        <dbReference type="Proteomes" id="UP000501179"/>
    </source>
</evidence>
<reference evidence="2 3" key="1">
    <citation type="submission" date="2020-03" db="EMBL/GenBank/DDBJ databases">
        <title>A novel species.</title>
        <authorList>
            <person name="Gao J."/>
        </authorList>
    </citation>
    <scope>NUCLEOTIDE SEQUENCE [LARGE SCALE GENOMIC DNA]</scope>
    <source>
        <strain evidence="2 3">QMT-12</strain>
    </source>
</reference>
<proteinExistence type="predicted"/>
<evidence type="ECO:0008006" key="4">
    <source>
        <dbReference type="Google" id="ProtNLM"/>
    </source>
</evidence>
<dbReference type="EMBL" id="CP050177">
    <property type="protein sequence ID" value="QIQ06988.1"/>
    <property type="molecule type" value="Genomic_DNA"/>
</dbReference>
<name>A0A6G9H8U7_9ACTN</name>
<keyword evidence="1" id="KW-0812">Transmembrane</keyword>
<sequence>MPSAQYAGSAASVRNSGSESVVRLALKADVILTGANGIGYLALATVLDSVLGVSTSAQLPIGAFLTVYALGVLFVTTRRTISKPAVVAIIVLNLLWTVVSVVVAVTGVFSPTGIGTFWTVAQGLVVGAIAVFQYVGLKRM</sequence>